<dbReference type="EMBL" id="MCFA01000259">
    <property type="protein sequence ID" value="ORX96351.1"/>
    <property type="molecule type" value="Genomic_DNA"/>
</dbReference>
<dbReference type="Proteomes" id="UP000193144">
    <property type="component" value="Unassembled WGS sequence"/>
</dbReference>
<sequence>MHHRRSAAKQPVRFPALAGEQCAACVPVDTQLAGVLPGPRRQFGEGVVGPANGVADAVICSQLKSLLTSNHTPRCRSRTGPCPRGLSTPSCTCQLTAIMAVLVLFCCPILAPLVLTVHLFLHMDSRCLTDLQHAQTACLLLRPTLRPSVLLSSLLPSIYSSFLSA</sequence>
<feature type="transmembrane region" description="Helical" evidence="1">
    <location>
        <begin position="97"/>
        <end position="121"/>
    </location>
</feature>
<accession>A0A1Y1YE76</accession>
<evidence type="ECO:0000256" key="1">
    <source>
        <dbReference type="SAM" id="Phobius"/>
    </source>
</evidence>
<dbReference type="AlphaFoldDB" id="A0A1Y1YE76"/>
<gene>
    <name evidence="2" type="ORF">BCR34DRAFT_182589</name>
</gene>
<protein>
    <submittedName>
        <fullName evidence="2">Uncharacterized protein</fullName>
    </submittedName>
</protein>
<keyword evidence="1" id="KW-0812">Transmembrane</keyword>
<keyword evidence="1" id="KW-1133">Transmembrane helix</keyword>
<name>A0A1Y1YE76_9PLEO</name>
<keyword evidence="1" id="KW-0472">Membrane</keyword>
<reference evidence="2 3" key="1">
    <citation type="submission" date="2016-07" db="EMBL/GenBank/DDBJ databases">
        <title>Pervasive Adenine N6-methylation of Active Genes in Fungi.</title>
        <authorList>
            <consortium name="DOE Joint Genome Institute"/>
            <person name="Mondo S.J."/>
            <person name="Dannebaum R.O."/>
            <person name="Kuo R.C."/>
            <person name="Labutti K."/>
            <person name="Haridas S."/>
            <person name="Kuo A."/>
            <person name="Salamov A."/>
            <person name="Ahrendt S.R."/>
            <person name="Lipzen A."/>
            <person name="Sullivan W."/>
            <person name="Andreopoulos W.B."/>
            <person name="Clum A."/>
            <person name="Lindquist E."/>
            <person name="Daum C."/>
            <person name="Ramamoorthy G.K."/>
            <person name="Gryganskyi A."/>
            <person name="Culley D."/>
            <person name="Magnuson J.K."/>
            <person name="James T.Y."/>
            <person name="O'Malley M.A."/>
            <person name="Stajich J.E."/>
            <person name="Spatafora J.W."/>
            <person name="Visel A."/>
            <person name="Grigoriev I.V."/>
        </authorList>
    </citation>
    <scope>NUCLEOTIDE SEQUENCE [LARGE SCALE GENOMIC DNA]</scope>
    <source>
        <strain evidence="2 3">CBS 115471</strain>
    </source>
</reference>
<evidence type="ECO:0000313" key="3">
    <source>
        <dbReference type="Proteomes" id="UP000193144"/>
    </source>
</evidence>
<organism evidence="2 3">
    <name type="scientific">Clohesyomyces aquaticus</name>
    <dbReference type="NCBI Taxonomy" id="1231657"/>
    <lineage>
        <taxon>Eukaryota</taxon>
        <taxon>Fungi</taxon>
        <taxon>Dikarya</taxon>
        <taxon>Ascomycota</taxon>
        <taxon>Pezizomycotina</taxon>
        <taxon>Dothideomycetes</taxon>
        <taxon>Pleosporomycetidae</taxon>
        <taxon>Pleosporales</taxon>
        <taxon>Lindgomycetaceae</taxon>
        <taxon>Clohesyomyces</taxon>
    </lineage>
</organism>
<evidence type="ECO:0000313" key="2">
    <source>
        <dbReference type="EMBL" id="ORX96351.1"/>
    </source>
</evidence>
<comment type="caution">
    <text evidence="2">The sequence shown here is derived from an EMBL/GenBank/DDBJ whole genome shotgun (WGS) entry which is preliminary data.</text>
</comment>
<proteinExistence type="predicted"/>
<keyword evidence="3" id="KW-1185">Reference proteome</keyword>